<dbReference type="Pfam" id="PF08238">
    <property type="entry name" value="Sel1"/>
    <property type="match status" value="8"/>
</dbReference>
<dbReference type="SUPFAM" id="SSF56112">
    <property type="entry name" value="Protein kinase-like (PK-like)"/>
    <property type="match status" value="1"/>
</dbReference>
<name>A0A397VGM5_9GLOM</name>
<dbReference type="PROSITE" id="PS50011">
    <property type="entry name" value="PROTEIN_KINASE_DOM"/>
    <property type="match status" value="1"/>
</dbReference>
<dbReference type="GO" id="GO:0004672">
    <property type="term" value="F:protein kinase activity"/>
    <property type="evidence" value="ECO:0007669"/>
    <property type="project" value="InterPro"/>
</dbReference>
<dbReference type="InterPro" id="IPR011009">
    <property type="entry name" value="Kinase-like_dom_sf"/>
</dbReference>
<organism evidence="3 4">
    <name type="scientific">Gigaspora rosea</name>
    <dbReference type="NCBI Taxonomy" id="44941"/>
    <lineage>
        <taxon>Eukaryota</taxon>
        <taxon>Fungi</taxon>
        <taxon>Fungi incertae sedis</taxon>
        <taxon>Mucoromycota</taxon>
        <taxon>Glomeromycotina</taxon>
        <taxon>Glomeromycetes</taxon>
        <taxon>Diversisporales</taxon>
        <taxon>Gigasporaceae</taxon>
        <taxon>Gigaspora</taxon>
    </lineage>
</organism>
<dbReference type="PANTHER" id="PTHR11102:SF160">
    <property type="entry name" value="ERAD-ASSOCIATED E3 UBIQUITIN-PROTEIN LIGASE COMPONENT HRD3"/>
    <property type="match status" value="1"/>
</dbReference>
<dbReference type="OrthoDB" id="2442276at2759"/>
<comment type="caution">
    <text evidence="3">The sequence shown here is derived from an EMBL/GenBank/DDBJ whole genome shotgun (WGS) entry which is preliminary data.</text>
</comment>
<dbReference type="AlphaFoldDB" id="A0A397VGM5"/>
<sequence>MNQSSELERWMDNKFFERNYNRFSPYDSFKNGKIDDTMLSIKSCKLFLVRCNKTVDLCNFTFSQQYELEYFINDLKQYQKVELHKNILKFIAIIKQSANEYIFIHEYTYDGTLRQYLKQNFKKINWNDKLNIAKQLVNAVKCLHENDIVHMNLNSKKIFIHRGILKISVFQYQNEPSNKFKYIQYIDPQHLQNLETYKLNKSSDIYSIGVLLWEISSGVIPFKSNLSLHYNLLNAIICGKREVTIIGTPKKYMKIYTECWQHNSNLRPTIQRIFEDLNNIDYKDTINNEDDHEKDKLIIVDTEVLSELDLLKNLYNKTKKEVELISSVVKILKKAAEVDNSFNDQNNILSDSLFASSNPKVQDYFSNEYKFIYDLNQFFITQFNIQGGLEKSKNSIAYNINQYLNDNNKNHNEIFDQYYNNYYKYCFTSIIGFIYEYGIGTTIDFHKAFEIYNQASDEVYFTANYPLKDLDHFLQVNYLMKENRTIGLISLGLLYMDGKGITVNQQKALKLFLKSVSMGSNLGKCFVGNYFYHHRDVKNCINSFDWLLKPAEEGNALAQLLVGNCYYNGIHNDKKKAFDWYLKSAENGNANAQLMIGNFYRYGIGISVNQRKAFKWYLKSAEGGNSSGQNNLGDCYRYGIGISIKEKMAFKWYMKSAEGGDSLGQSNLGYCYQIGMGTYVSRNKAFELYLKSAEAGNSSGQNLLGVCYQCGIGTSKDVKKAFEYYKKSALGGCNLGIRNLSYCYRFGIGTPVDENKVKELLDKVHDRNQITYSDPSFIIHETS</sequence>
<accession>A0A397VGM5</accession>
<protein>
    <recommendedName>
        <fullName evidence="2">Protein kinase domain-containing protein</fullName>
    </recommendedName>
</protein>
<dbReference type="InterPro" id="IPR000719">
    <property type="entry name" value="Prot_kinase_dom"/>
</dbReference>
<reference evidence="3 4" key="1">
    <citation type="submission" date="2018-06" db="EMBL/GenBank/DDBJ databases">
        <title>Comparative genomics reveals the genomic features of Rhizophagus irregularis, R. cerebriforme, R. diaphanum and Gigaspora rosea, and their symbiotic lifestyle signature.</title>
        <authorList>
            <person name="Morin E."/>
            <person name="San Clemente H."/>
            <person name="Chen E.C.H."/>
            <person name="De La Providencia I."/>
            <person name="Hainaut M."/>
            <person name="Kuo A."/>
            <person name="Kohler A."/>
            <person name="Murat C."/>
            <person name="Tang N."/>
            <person name="Roy S."/>
            <person name="Loubradou J."/>
            <person name="Henrissat B."/>
            <person name="Grigoriev I.V."/>
            <person name="Corradi N."/>
            <person name="Roux C."/>
            <person name="Martin F.M."/>
        </authorList>
    </citation>
    <scope>NUCLEOTIDE SEQUENCE [LARGE SCALE GENOMIC DNA]</scope>
    <source>
        <strain evidence="3 4">DAOM 194757</strain>
    </source>
</reference>
<dbReference type="InterPro" id="IPR050767">
    <property type="entry name" value="Sel1_AlgK"/>
</dbReference>
<dbReference type="SMART" id="SM00671">
    <property type="entry name" value="SEL1"/>
    <property type="match status" value="8"/>
</dbReference>
<dbReference type="STRING" id="44941.A0A397VGM5"/>
<comment type="similarity">
    <text evidence="1">Belongs to the sel-1 family.</text>
</comment>
<keyword evidence="4" id="KW-1185">Reference proteome</keyword>
<feature type="domain" description="Protein kinase" evidence="2">
    <location>
        <begin position="23"/>
        <end position="280"/>
    </location>
</feature>
<dbReference type="GO" id="GO:0005524">
    <property type="term" value="F:ATP binding"/>
    <property type="evidence" value="ECO:0007669"/>
    <property type="project" value="InterPro"/>
</dbReference>
<evidence type="ECO:0000256" key="1">
    <source>
        <dbReference type="ARBA" id="ARBA00038101"/>
    </source>
</evidence>
<gene>
    <name evidence="3" type="ORF">C2G38_2244237</name>
</gene>
<proteinExistence type="inferred from homology"/>
<dbReference type="PANTHER" id="PTHR11102">
    <property type="entry name" value="SEL-1-LIKE PROTEIN"/>
    <property type="match status" value="1"/>
</dbReference>
<dbReference type="InterPro" id="IPR006597">
    <property type="entry name" value="Sel1-like"/>
</dbReference>
<evidence type="ECO:0000259" key="2">
    <source>
        <dbReference type="PROSITE" id="PS50011"/>
    </source>
</evidence>
<dbReference type="InterPro" id="IPR001245">
    <property type="entry name" value="Ser-Thr/Tyr_kinase_cat_dom"/>
</dbReference>
<dbReference type="InterPro" id="IPR011990">
    <property type="entry name" value="TPR-like_helical_dom_sf"/>
</dbReference>
<dbReference type="SUPFAM" id="SSF81901">
    <property type="entry name" value="HCP-like"/>
    <property type="match status" value="2"/>
</dbReference>
<evidence type="ECO:0000313" key="4">
    <source>
        <dbReference type="Proteomes" id="UP000266673"/>
    </source>
</evidence>
<dbReference type="Gene3D" id="1.10.510.10">
    <property type="entry name" value="Transferase(Phosphotransferase) domain 1"/>
    <property type="match status" value="1"/>
</dbReference>
<dbReference type="Pfam" id="PF07714">
    <property type="entry name" value="PK_Tyr_Ser-Thr"/>
    <property type="match status" value="1"/>
</dbReference>
<dbReference type="Proteomes" id="UP000266673">
    <property type="component" value="Unassembled WGS sequence"/>
</dbReference>
<dbReference type="EMBL" id="QKWP01000388">
    <property type="protein sequence ID" value="RIB20948.1"/>
    <property type="molecule type" value="Genomic_DNA"/>
</dbReference>
<evidence type="ECO:0000313" key="3">
    <source>
        <dbReference type="EMBL" id="RIB20948.1"/>
    </source>
</evidence>
<dbReference type="Gene3D" id="1.25.40.10">
    <property type="entry name" value="Tetratricopeptide repeat domain"/>
    <property type="match status" value="3"/>
</dbReference>